<dbReference type="OrthoDB" id="1493451at2"/>
<organism evidence="2 3">
    <name type="scientific">Ilyomonas limi</name>
    <dbReference type="NCBI Taxonomy" id="2575867"/>
    <lineage>
        <taxon>Bacteria</taxon>
        <taxon>Pseudomonadati</taxon>
        <taxon>Bacteroidota</taxon>
        <taxon>Chitinophagia</taxon>
        <taxon>Chitinophagales</taxon>
        <taxon>Chitinophagaceae</taxon>
        <taxon>Ilyomonas</taxon>
    </lineage>
</organism>
<evidence type="ECO:0000313" key="3">
    <source>
        <dbReference type="Proteomes" id="UP000305848"/>
    </source>
</evidence>
<dbReference type="RefSeq" id="WP_137261471.1">
    <property type="nucleotide sequence ID" value="NZ_SZQL01000006.1"/>
</dbReference>
<feature type="chain" id="PRO_5021015871" evidence="1">
    <location>
        <begin position="21"/>
        <end position="94"/>
    </location>
</feature>
<protein>
    <submittedName>
        <fullName evidence="2">Uncharacterized protein</fullName>
    </submittedName>
</protein>
<dbReference type="EMBL" id="SZQL01000006">
    <property type="protein sequence ID" value="TKK68850.1"/>
    <property type="molecule type" value="Genomic_DNA"/>
</dbReference>
<accession>A0A4U3L1U4</accession>
<keyword evidence="3" id="KW-1185">Reference proteome</keyword>
<comment type="caution">
    <text evidence="2">The sequence shown here is derived from an EMBL/GenBank/DDBJ whole genome shotgun (WGS) entry which is preliminary data.</text>
</comment>
<sequence>MLKIPVLFLLPFFTAISVQAQRNEDSIINKKLIFAPTPARPVITLPATFPANLSTQYLSFFCDKEYKLEKWTKIPFRFRLGSVEYCDKMEGKNR</sequence>
<dbReference type="Proteomes" id="UP000305848">
    <property type="component" value="Unassembled WGS sequence"/>
</dbReference>
<gene>
    <name evidence="2" type="ORF">FC093_09135</name>
</gene>
<evidence type="ECO:0000256" key="1">
    <source>
        <dbReference type="SAM" id="SignalP"/>
    </source>
</evidence>
<evidence type="ECO:0000313" key="2">
    <source>
        <dbReference type="EMBL" id="TKK68850.1"/>
    </source>
</evidence>
<name>A0A4U3L1U4_9BACT</name>
<proteinExistence type="predicted"/>
<keyword evidence="1" id="KW-0732">Signal</keyword>
<dbReference type="AlphaFoldDB" id="A0A4U3L1U4"/>
<reference evidence="2 3" key="1">
    <citation type="submission" date="2019-05" db="EMBL/GenBank/DDBJ databases">
        <title>Panacibacter sp. strain 17mud1-8 Genome sequencing and assembly.</title>
        <authorList>
            <person name="Chhetri G."/>
        </authorList>
    </citation>
    <scope>NUCLEOTIDE SEQUENCE [LARGE SCALE GENOMIC DNA]</scope>
    <source>
        <strain evidence="2 3">17mud1-8</strain>
    </source>
</reference>
<feature type="signal peptide" evidence="1">
    <location>
        <begin position="1"/>
        <end position="20"/>
    </location>
</feature>